<dbReference type="PANTHER" id="PTHR42973:SF39">
    <property type="entry name" value="FAD-BINDING PCMH-TYPE DOMAIN-CONTAINING PROTEIN"/>
    <property type="match status" value="1"/>
</dbReference>
<sequence length="665" mass="72229">MAIKSLLPGAVALSLFLFSFALAQSPIISASIEPAATTVPSSTVAGAPLLEVETVQLTEAVIARIENDLQTTDYAKLFAFDSDAAVEKRNLPACKTYPGDWNWPIRLVWDLFDMLLGGALIPTVPIAAPCYDSKWGPKDQAKCNEIVATFSKPFRHEDDPTSVMWPIFQGKTCLARNNTTPADTCTLGGFPEYAVKVENVAQVQLAVNFARTTNIRLVIKNTGHCYLGKSAGAGSLSLWMHNLKEIEFLPNYRTKGYTGKAFKVGAGVTVQEIYRAAEAQNTVVQGGICEASCCSVGYVGGYLQGGGHNPLSGKYGMAADGVLAFQVVTADGRFVTASETSHPDLFWALRGGGGGTFGVVVSATVKAFPNTQVTKSSFVLGNTTTQTVSQDVFWKGVRKYWESFPEYTDAGTYSFFFLWNRGGQLSLDMRAFFAPGHTPESLNKLLKPWFDLVNDLGIPFATPPNTTHYDTFFPAYWATWGQVPFPLGTSTSLPGNRLIPRSFFTDGAKLNATFNQVKAHVLSGRHFVCYHQAPGNPTGADNAVSSAWRNAQAFLVTQSPAFAEGASQAEIRAADQTLQNVILAPWRQLAGASQGGGSYLNEATVMEPSWQSEFYGTQYPKLVDIKKQYDPKALFYVTTGVASDEWEVRDGEMGVQTQFGKLCRV</sequence>
<dbReference type="InterPro" id="IPR012951">
    <property type="entry name" value="BBE"/>
</dbReference>
<dbReference type="InterPro" id="IPR050416">
    <property type="entry name" value="FAD-linked_Oxidoreductase"/>
</dbReference>
<organism evidence="8 9">
    <name type="scientific">Amniculicola lignicola CBS 123094</name>
    <dbReference type="NCBI Taxonomy" id="1392246"/>
    <lineage>
        <taxon>Eukaryota</taxon>
        <taxon>Fungi</taxon>
        <taxon>Dikarya</taxon>
        <taxon>Ascomycota</taxon>
        <taxon>Pezizomycotina</taxon>
        <taxon>Dothideomycetes</taxon>
        <taxon>Pleosporomycetidae</taxon>
        <taxon>Pleosporales</taxon>
        <taxon>Amniculicolaceae</taxon>
        <taxon>Amniculicola</taxon>
    </lineage>
</organism>
<protein>
    <submittedName>
        <fullName evidence="8">FAD/FMN-containing isoamyl alcohol oxidase-like protein MreA</fullName>
    </submittedName>
</protein>
<dbReference type="InterPro" id="IPR016166">
    <property type="entry name" value="FAD-bd_PCMH"/>
</dbReference>
<dbReference type="Proteomes" id="UP000799779">
    <property type="component" value="Unassembled WGS sequence"/>
</dbReference>
<keyword evidence="4" id="KW-0274">FAD</keyword>
<evidence type="ECO:0000256" key="2">
    <source>
        <dbReference type="ARBA" id="ARBA00005466"/>
    </source>
</evidence>
<dbReference type="PROSITE" id="PS51387">
    <property type="entry name" value="FAD_PCMH"/>
    <property type="match status" value="1"/>
</dbReference>
<evidence type="ECO:0000256" key="5">
    <source>
        <dbReference type="ARBA" id="ARBA00023002"/>
    </source>
</evidence>
<feature type="signal peptide" evidence="6">
    <location>
        <begin position="1"/>
        <end position="23"/>
    </location>
</feature>
<dbReference type="GO" id="GO:0071949">
    <property type="term" value="F:FAD binding"/>
    <property type="evidence" value="ECO:0007669"/>
    <property type="project" value="InterPro"/>
</dbReference>
<dbReference type="AlphaFoldDB" id="A0A6A5WTM2"/>
<comment type="cofactor">
    <cofactor evidence="1">
        <name>FAD</name>
        <dbReference type="ChEBI" id="CHEBI:57692"/>
    </cofactor>
</comment>
<dbReference type="Pfam" id="PF08031">
    <property type="entry name" value="BBE"/>
    <property type="match status" value="1"/>
</dbReference>
<evidence type="ECO:0000313" key="9">
    <source>
        <dbReference type="Proteomes" id="UP000799779"/>
    </source>
</evidence>
<dbReference type="InterPro" id="IPR006094">
    <property type="entry name" value="Oxid_FAD_bind_N"/>
</dbReference>
<evidence type="ECO:0000256" key="3">
    <source>
        <dbReference type="ARBA" id="ARBA00022630"/>
    </source>
</evidence>
<gene>
    <name evidence="8" type="ORF">P154DRAFT_551590</name>
</gene>
<dbReference type="InterPro" id="IPR036318">
    <property type="entry name" value="FAD-bd_PCMH-like_sf"/>
</dbReference>
<dbReference type="GO" id="GO:0016491">
    <property type="term" value="F:oxidoreductase activity"/>
    <property type="evidence" value="ECO:0007669"/>
    <property type="project" value="UniProtKB-KW"/>
</dbReference>
<name>A0A6A5WTM2_9PLEO</name>
<accession>A0A6A5WTM2</accession>
<evidence type="ECO:0000313" key="8">
    <source>
        <dbReference type="EMBL" id="KAF2005163.1"/>
    </source>
</evidence>
<dbReference type="InterPro" id="IPR016169">
    <property type="entry name" value="FAD-bd_PCMH_sub2"/>
</dbReference>
<dbReference type="Pfam" id="PF01565">
    <property type="entry name" value="FAD_binding_4"/>
    <property type="match status" value="1"/>
</dbReference>
<dbReference type="Gene3D" id="3.30.465.10">
    <property type="match status" value="2"/>
</dbReference>
<dbReference type="PANTHER" id="PTHR42973">
    <property type="entry name" value="BINDING OXIDOREDUCTASE, PUTATIVE (AFU_ORTHOLOGUE AFUA_1G17690)-RELATED"/>
    <property type="match status" value="1"/>
</dbReference>
<reference evidence="8" key="1">
    <citation type="journal article" date="2020" name="Stud. Mycol.">
        <title>101 Dothideomycetes genomes: a test case for predicting lifestyles and emergence of pathogens.</title>
        <authorList>
            <person name="Haridas S."/>
            <person name="Albert R."/>
            <person name="Binder M."/>
            <person name="Bloem J."/>
            <person name="Labutti K."/>
            <person name="Salamov A."/>
            <person name="Andreopoulos B."/>
            <person name="Baker S."/>
            <person name="Barry K."/>
            <person name="Bills G."/>
            <person name="Bluhm B."/>
            <person name="Cannon C."/>
            <person name="Castanera R."/>
            <person name="Culley D."/>
            <person name="Daum C."/>
            <person name="Ezra D."/>
            <person name="Gonzalez J."/>
            <person name="Henrissat B."/>
            <person name="Kuo A."/>
            <person name="Liang C."/>
            <person name="Lipzen A."/>
            <person name="Lutzoni F."/>
            <person name="Magnuson J."/>
            <person name="Mondo S."/>
            <person name="Nolan M."/>
            <person name="Ohm R."/>
            <person name="Pangilinan J."/>
            <person name="Park H.-J."/>
            <person name="Ramirez L."/>
            <person name="Alfaro M."/>
            <person name="Sun H."/>
            <person name="Tritt A."/>
            <person name="Yoshinaga Y."/>
            <person name="Zwiers L.-H."/>
            <person name="Turgeon B."/>
            <person name="Goodwin S."/>
            <person name="Spatafora J."/>
            <person name="Crous P."/>
            <person name="Grigoriev I."/>
        </authorList>
    </citation>
    <scope>NUCLEOTIDE SEQUENCE</scope>
    <source>
        <strain evidence="8">CBS 123094</strain>
    </source>
</reference>
<feature type="domain" description="FAD-binding PCMH-type" evidence="7">
    <location>
        <begin position="187"/>
        <end position="370"/>
    </location>
</feature>
<evidence type="ECO:0000256" key="6">
    <source>
        <dbReference type="SAM" id="SignalP"/>
    </source>
</evidence>
<evidence type="ECO:0000256" key="1">
    <source>
        <dbReference type="ARBA" id="ARBA00001974"/>
    </source>
</evidence>
<keyword evidence="5" id="KW-0560">Oxidoreductase</keyword>
<keyword evidence="6" id="KW-0732">Signal</keyword>
<evidence type="ECO:0000256" key="4">
    <source>
        <dbReference type="ARBA" id="ARBA00022827"/>
    </source>
</evidence>
<keyword evidence="3" id="KW-0285">Flavoprotein</keyword>
<comment type="similarity">
    <text evidence="2">Belongs to the oxygen-dependent FAD-linked oxidoreductase family.</text>
</comment>
<keyword evidence="9" id="KW-1185">Reference proteome</keyword>
<dbReference type="EMBL" id="ML977564">
    <property type="protein sequence ID" value="KAF2005163.1"/>
    <property type="molecule type" value="Genomic_DNA"/>
</dbReference>
<dbReference type="SUPFAM" id="SSF56176">
    <property type="entry name" value="FAD-binding/transporter-associated domain-like"/>
    <property type="match status" value="1"/>
</dbReference>
<dbReference type="OrthoDB" id="9983560at2759"/>
<feature type="chain" id="PRO_5025612382" evidence="6">
    <location>
        <begin position="24"/>
        <end position="665"/>
    </location>
</feature>
<proteinExistence type="inferred from homology"/>
<evidence type="ECO:0000259" key="7">
    <source>
        <dbReference type="PROSITE" id="PS51387"/>
    </source>
</evidence>